<reference evidence="3" key="1">
    <citation type="submission" date="2022-12" db="EMBL/GenBank/DDBJ databases">
        <title>Draft genome assemblies for two species of Escallonia (Escalloniales).</title>
        <authorList>
            <person name="Chanderbali A."/>
            <person name="Dervinis C."/>
            <person name="Anghel I."/>
            <person name="Soltis D."/>
            <person name="Soltis P."/>
            <person name="Zapata F."/>
        </authorList>
    </citation>
    <scope>NUCLEOTIDE SEQUENCE</scope>
    <source>
        <strain evidence="3">UCBG64.0493</strain>
        <tissue evidence="3">Leaf</tissue>
    </source>
</reference>
<feature type="region of interest" description="Disordered" evidence="1">
    <location>
        <begin position="23"/>
        <end position="54"/>
    </location>
</feature>
<dbReference type="Proteomes" id="UP001188597">
    <property type="component" value="Unassembled WGS sequence"/>
</dbReference>
<feature type="region of interest" description="Disordered" evidence="1">
    <location>
        <begin position="282"/>
        <end position="319"/>
    </location>
</feature>
<keyword evidence="2" id="KW-0812">Transmembrane</keyword>
<dbReference type="PANTHER" id="PTHR35719">
    <property type="entry name" value="OS01G0680600 PROTEIN"/>
    <property type="match status" value="1"/>
</dbReference>
<evidence type="ECO:0000256" key="2">
    <source>
        <dbReference type="SAM" id="Phobius"/>
    </source>
</evidence>
<evidence type="ECO:0000313" key="4">
    <source>
        <dbReference type="Proteomes" id="UP001188597"/>
    </source>
</evidence>
<feature type="compositionally biased region" description="Basic and acidic residues" evidence="1">
    <location>
        <begin position="224"/>
        <end position="243"/>
    </location>
</feature>
<sequence length="319" mass="36331">MGTHVSQFITSIAASLANPHLQSPKFPSNSAARGCSAGYGGRRRGGSRRDYNAEKSARTERFKFDPDEDDFFDEKKRIWWSDDDDLDEDDEDEFWGPEASIGIAWLFKVFRAFSWMLPAVAISMLLGTGPNAFFMALALPLAQSALSVVTDRLWGRSTDIPRSKPRMQRRPSARTASNSRMNKGKEQNTQTDKRMKNQQSSATATEAADKMGERSTRDFGGWDELVKKGMTEKVPRMESEPRQAKKGKLSRRVRSRDKPLLLRLLIAVFPFLGSWTKYLKKDESSKDKLQLPDQNTEKQLRDGQRPGSRREDELRRAFI</sequence>
<keyword evidence="2" id="KW-1133">Transmembrane helix</keyword>
<dbReference type="AlphaFoldDB" id="A0AA88VXJ6"/>
<feature type="transmembrane region" description="Helical" evidence="2">
    <location>
        <begin position="260"/>
        <end position="278"/>
    </location>
</feature>
<dbReference type="PANTHER" id="PTHR35719:SF5">
    <property type="entry name" value="T6K12.7 PROTEIN"/>
    <property type="match status" value="1"/>
</dbReference>
<keyword evidence="2" id="KW-0472">Membrane</keyword>
<feature type="compositionally biased region" description="Basic and acidic residues" evidence="1">
    <location>
        <begin position="207"/>
        <end position="217"/>
    </location>
</feature>
<dbReference type="EMBL" id="JAVXUP010001105">
    <property type="protein sequence ID" value="KAK3015922.1"/>
    <property type="molecule type" value="Genomic_DNA"/>
</dbReference>
<feature type="region of interest" description="Disordered" evidence="1">
    <location>
        <begin position="157"/>
        <end position="253"/>
    </location>
</feature>
<organism evidence="3 4">
    <name type="scientific">Escallonia herrerae</name>
    <dbReference type="NCBI Taxonomy" id="1293975"/>
    <lineage>
        <taxon>Eukaryota</taxon>
        <taxon>Viridiplantae</taxon>
        <taxon>Streptophyta</taxon>
        <taxon>Embryophyta</taxon>
        <taxon>Tracheophyta</taxon>
        <taxon>Spermatophyta</taxon>
        <taxon>Magnoliopsida</taxon>
        <taxon>eudicotyledons</taxon>
        <taxon>Gunneridae</taxon>
        <taxon>Pentapetalae</taxon>
        <taxon>asterids</taxon>
        <taxon>campanulids</taxon>
        <taxon>Escalloniales</taxon>
        <taxon>Escalloniaceae</taxon>
        <taxon>Escallonia</taxon>
    </lineage>
</organism>
<protein>
    <submittedName>
        <fullName evidence="3">Uncharacterized protein</fullName>
    </submittedName>
</protein>
<accession>A0AA88VXJ6</accession>
<feature type="compositionally biased region" description="Basic and acidic residues" evidence="1">
    <location>
        <begin position="183"/>
        <end position="195"/>
    </location>
</feature>
<evidence type="ECO:0000256" key="1">
    <source>
        <dbReference type="SAM" id="MobiDB-lite"/>
    </source>
</evidence>
<evidence type="ECO:0000313" key="3">
    <source>
        <dbReference type="EMBL" id="KAK3015922.1"/>
    </source>
</evidence>
<feature type="transmembrane region" description="Helical" evidence="2">
    <location>
        <begin position="109"/>
        <end position="126"/>
    </location>
</feature>
<name>A0AA88VXJ6_9ASTE</name>
<feature type="compositionally biased region" description="Basic residues" evidence="1">
    <location>
        <begin position="163"/>
        <end position="172"/>
    </location>
</feature>
<keyword evidence="4" id="KW-1185">Reference proteome</keyword>
<proteinExistence type="predicted"/>
<comment type="caution">
    <text evidence="3">The sequence shown here is derived from an EMBL/GenBank/DDBJ whole genome shotgun (WGS) entry which is preliminary data.</text>
</comment>
<gene>
    <name evidence="3" type="ORF">RJ639_007689</name>
</gene>
<feature type="compositionally biased region" description="Basic residues" evidence="1">
    <location>
        <begin position="244"/>
        <end position="253"/>
    </location>
</feature>